<sequence length="397" mass="44800">MSKKLKIAIYSGQIPSTTFIESLIKAVAKTHQVILFGSQTKAVNYNSTNIIIHKTPKGNGLKLLYNTWRSLKLVVRRPRDLWHLLKDVNKHPSAYKKWQAYSRLLPMVLYKPDIIHIQWAKSLEEFMLLKIQYNIPIILSLRGAHINYSPIASRALAKSYRKNFPQVTAFHAVSDAIGIEAQKYGAPPDRITVIHSLVPQVFLDAYQPIQQRISKPFKIISVGRPHWIKGYPDAIYAIAALKKQGFAVTYQIIGMDTPDEELLFLIAELGLQKQVTLRGNVQQAELIKIMQDQDALLLSSLEEGIANVVLEAMAIGLPVISTNCGGMSEVVIPNKTGFLVPVRDPEAMAQAILELYALPISNLQQQIQRAHNLIKTKFNTETNMATFLTFYENIYKK</sequence>
<dbReference type="Pfam" id="PF13439">
    <property type="entry name" value="Glyco_transf_4"/>
    <property type="match status" value="1"/>
</dbReference>
<gene>
    <name evidence="3" type="ORF">ACFSQP_01090</name>
</gene>
<dbReference type="CDD" id="cd03801">
    <property type="entry name" value="GT4_PimA-like"/>
    <property type="match status" value="1"/>
</dbReference>
<evidence type="ECO:0000259" key="2">
    <source>
        <dbReference type="Pfam" id="PF13439"/>
    </source>
</evidence>
<dbReference type="EMBL" id="JBHULS010000001">
    <property type="protein sequence ID" value="MFD2550398.1"/>
    <property type="molecule type" value="Genomic_DNA"/>
</dbReference>
<accession>A0ABW5KQ28</accession>
<dbReference type="SUPFAM" id="SSF53756">
    <property type="entry name" value="UDP-Glycosyltransferase/glycogen phosphorylase"/>
    <property type="match status" value="1"/>
</dbReference>
<organism evidence="3 4">
    <name type="scientific">Bizionia sediminis</name>
    <dbReference type="NCBI Taxonomy" id="1737064"/>
    <lineage>
        <taxon>Bacteria</taxon>
        <taxon>Pseudomonadati</taxon>
        <taxon>Bacteroidota</taxon>
        <taxon>Flavobacteriia</taxon>
        <taxon>Flavobacteriales</taxon>
        <taxon>Flavobacteriaceae</taxon>
        <taxon>Bizionia</taxon>
    </lineage>
</organism>
<keyword evidence="3" id="KW-0808">Transferase</keyword>
<dbReference type="InterPro" id="IPR001296">
    <property type="entry name" value="Glyco_trans_1"/>
</dbReference>
<feature type="domain" description="Glycosyltransferase subfamily 4-like N-terminal" evidence="2">
    <location>
        <begin position="18"/>
        <end position="196"/>
    </location>
</feature>
<keyword evidence="4" id="KW-1185">Reference proteome</keyword>
<dbReference type="GO" id="GO:0016757">
    <property type="term" value="F:glycosyltransferase activity"/>
    <property type="evidence" value="ECO:0007669"/>
    <property type="project" value="UniProtKB-KW"/>
</dbReference>
<feature type="domain" description="Glycosyl transferase family 1" evidence="1">
    <location>
        <begin position="211"/>
        <end position="367"/>
    </location>
</feature>
<proteinExistence type="predicted"/>
<dbReference type="EC" id="2.4.-.-" evidence="3"/>
<comment type="caution">
    <text evidence="3">The sequence shown here is derived from an EMBL/GenBank/DDBJ whole genome shotgun (WGS) entry which is preliminary data.</text>
</comment>
<dbReference type="Proteomes" id="UP001597472">
    <property type="component" value="Unassembled WGS sequence"/>
</dbReference>
<evidence type="ECO:0000313" key="4">
    <source>
        <dbReference type="Proteomes" id="UP001597472"/>
    </source>
</evidence>
<protein>
    <submittedName>
        <fullName evidence="3">Glycosyltransferase family 4 protein</fullName>
        <ecNumber evidence="3">2.4.-.-</ecNumber>
    </submittedName>
</protein>
<reference evidence="4" key="1">
    <citation type="journal article" date="2019" name="Int. J. Syst. Evol. Microbiol.">
        <title>The Global Catalogue of Microorganisms (GCM) 10K type strain sequencing project: providing services to taxonomists for standard genome sequencing and annotation.</title>
        <authorList>
            <consortium name="The Broad Institute Genomics Platform"/>
            <consortium name="The Broad Institute Genome Sequencing Center for Infectious Disease"/>
            <person name="Wu L."/>
            <person name="Ma J."/>
        </authorList>
    </citation>
    <scope>NUCLEOTIDE SEQUENCE [LARGE SCALE GENOMIC DNA]</scope>
    <source>
        <strain evidence="4">KCTC 42587</strain>
    </source>
</reference>
<evidence type="ECO:0000313" key="3">
    <source>
        <dbReference type="EMBL" id="MFD2550398.1"/>
    </source>
</evidence>
<dbReference type="Gene3D" id="3.40.50.2000">
    <property type="entry name" value="Glycogen Phosphorylase B"/>
    <property type="match status" value="2"/>
</dbReference>
<name>A0ABW5KQ28_9FLAO</name>
<dbReference type="Pfam" id="PF00534">
    <property type="entry name" value="Glycos_transf_1"/>
    <property type="match status" value="1"/>
</dbReference>
<evidence type="ECO:0000259" key="1">
    <source>
        <dbReference type="Pfam" id="PF00534"/>
    </source>
</evidence>
<dbReference type="PANTHER" id="PTHR12526">
    <property type="entry name" value="GLYCOSYLTRANSFERASE"/>
    <property type="match status" value="1"/>
</dbReference>
<keyword evidence="3" id="KW-0328">Glycosyltransferase</keyword>
<dbReference type="RefSeq" id="WP_376891152.1">
    <property type="nucleotide sequence ID" value="NZ_JBHULS010000001.1"/>
</dbReference>
<dbReference type="InterPro" id="IPR028098">
    <property type="entry name" value="Glyco_trans_4-like_N"/>
</dbReference>
<dbReference type="PANTHER" id="PTHR12526:SF630">
    <property type="entry name" value="GLYCOSYLTRANSFERASE"/>
    <property type="match status" value="1"/>
</dbReference>